<dbReference type="InterPro" id="IPR036388">
    <property type="entry name" value="WH-like_DNA-bd_sf"/>
</dbReference>
<dbReference type="InterPro" id="IPR051534">
    <property type="entry name" value="CBASS_pafABC_assoc_protein"/>
</dbReference>
<evidence type="ECO:0000313" key="4">
    <source>
        <dbReference type="Proteomes" id="UP000199068"/>
    </source>
</evidence>
<dbReference type="PROSITE" id="PS52050">
    <property type="entry name" value="WYL"/>
    <property type="match status" value="1"/>
</dbReference>
<dbReference type="InterPro" id="IPR026881">
    <property type="entry name" value="WYL_dom"/>
</dbReference>
<dbReference type="Pfam" id="PF13280">
    <property type="entry name" value="WYL"/>
    <property type="match status" value="1"/>
</dbReference>
<dbReference type="Gene3D" id="1.10.10.10">
    <property type="entry name" value="Winged helix-like DNA-binding domain superfamily/Winged helix DNA-binding domain"/>
    <property type="match status" value="1"/>
</dbReference>
<dbReference type="Proteomes" id="UP000199068">
    <property type="component" value="Unassembled WGS sequence"/>
</dbReference>
<name>A0A1G9TDF0_9FIRM</name>
<dbReference type="RefSeq" id="WP_092727550.1">
    <property type="nucleotide sequence ID" value="NZ_FNGW01000012.1"/>
</dbReference>
<dbReference type="GO" id="GO:0003677">
    <property type="term" value="F:DNA binding"/>
    <property type="evidence" value="ECO:0007669"/>
    <property type="project" value="UniProtKB-KW"/>
</dbReference>
<sequence length="320" mass="37117">MAKIDNMMSILWMLNSDKKVTAKQISEKLEINIRTVYRYIDSLSASGVPIISDTGHNGGYTLLNNFIKAPLFFDIEEQTALLHAAIFAKEKGYFLDEALDKATSKLKMHSNQKQEEVLTRHLIGFEVIKPIGKISIESVLKKLENSIANELSIEINYRTGREEKSKSRIINPYGIVHWNNNWYIVAFCQMRNEIRSFRVDRISSVIETVNAFNRPKEFSASEFFIRGIMTEIRDEDNLIPLVIEGSINALDNLCQHWFLGYYLKERTPNKVIFKLQEEVICTYIPNILLPYRKSIQIIEPLSLRKKIVENLVELINHYQI</sequence>
<dbReference type="PANTHER" id="PTHR34580">
    <property type="match status" value="1"/>
</dbReference>
<dbReference type="AlphaFoldDB" id="A0A1G9TDF0"/>
<proteinExistence type="predicted"/>
<dbReference type="InterPro" id="IPR036390">
    <property type="entry name" value="WH_DNA-bd_sf"/>
</dbReference>
<gene>
    <name evidence="3" type="ORF">SAMN04515677_11266</name>
</gene>
<dbReference type="EMBL" id="FNGW01000012">
    <property type="protein sequence ID" value="SDM45677.1"/>
    <property type="molecule type" value="Genomic_DNA"/>
</dbReference>
<keyword evidence="3" id="KW-0238">DNA-binding</keyword>
<dbReference type="STRING" id="1121325.SAMN04515677_11266"/>
<organism evidence="3 4">
    <name type="scientific">Romboutsia lituseburensis DSM 797</name>
    <dbReference type="NCBI Taxonomy" id="1121325"/>
    <lineage>
        <taxon>Bacteria</taxon>
        <taxon>Bacillati</taxon>
        <taxon>Bacillota</taxon>
        <taxon>Clostridia</taxon>
        <taxon>Peptostreptococcales</taxon>
        <taxon>Peptostreptococcaceae</taxon>
        <taxon>Romboutsia</taxon>
    </lineage>
</organism>
<keyword evidence="4" id="KW-1185">Reference proteome</keyword>
<feature type="domain" description="WYL" evidence="2">
    <location>
        <begin position="139"/>
        <end position="205"/>
    </location>
</feature>
<reference evidence="3 4" key="1">
    <citation type="submission" date="2016-10" db="EMBL/GenBank/DDBJ databases">
        <authorList>
            <person name="de Groot N.N."/>
        </authorList>
    </citation>
    <scope>NUCLEOTIDE SEQUENCE [LARGE SCALE GENOMIC DNA]</scope>
    <source>
        <strain evidence="3 4">DSM 797</strain>
    </source>
</reference>
<evidence type="ECO:0000259" key="2">
    <source>
        <dbReference type="Pfam" id="PF13280"/>
    </source>
</evidence>
<evidence type="ECO:0000313" key="3">
    <source>
        <dbReference type="EMBL" id="SDM45677.1"/>
    </source>
</evidence>
<evidence type="ECO:0000259" key="1">
    <source>
        <dbReference type="Pfam" id="PF08279"/>
    </source>
</evidence>
<protein>
    <submittedName>
        <fullName evidence="3">Predicted DNA-binding transcriptional regulator YafY, contains an HTH and WYL domains</fullName>
    </submittedName>
</protein>
<accession>A0A1G9TDF0</accession>
<dbReference type="PANTHER" id="PTHR34580:SF3">
    <property type="entry name" value="PROTEIN PAFB"/>
    <property type="match status" value="1"/>
</dbReference>
<dbReference type="SUPFAM" id="SSF46785">
    <property type="entry name" value="Winged helix' DNA-binding domain"/>
    <property type="match status" value="1"/>
</dbReference>
<feature type="domain" description="Helix-turn-helix type 11" evidence="1">
    <location>
        <begin position="9"/>
        <end position="60"/>
    </location>
</feature>
<dbReference type="InterPro" id="IPR013196">
    <property type="entry name" value="HTH_11"/>
</dbReference>
<dbReference type="Pfam" id="PF08279">
    <property type="entry name" value="HTH_11"/>
    <property type="match status" value="1"/>
</dbReference>